<evidence type="ECO:0000256" key="4">
    <source>
        <dbReference type="ARBA" id="ARBA00022840"/>
    </source>
</evidence>
<dbReference type="PANTHER" id="PTHR43201">
    <property type="entry name" value="ACYL-COA SYNTHETASE"/>
    <property type="match status" value="1"/>
</dbReference>
<evidence type="ECO:0000256" key="3">
    <source>
        <dbReference type="ARBA" id="ARBA00022741"/>
    </source>
</evidence>
<dbReference type="Gene3D" id="3.40.50.980">
    <property type="match status" value="2"/>
</dbReference>
<dbReference type="InterPro" id="IPR045851">
    <property type="entry name" value="AMP-bd_C_sf"/>
</dbReference>
<dbReference type="Proteomes" id="UP000653493">
    <property type="component" value="Unassembled WGS sequence"/>
</dbReference>
<dbReference type="Gene3D" id="2.30.38.10">
    <property type="entry name" value="Luciferase, Domain 3"/>
    <property type="match status" value="1"/>
</dbReference>
<accession>A0A918GLC7</accession>
<gene>
    <name evidence="7" type="primary">entE</name>
    <name evidence="7" type="ORF">GCM10010238_37580</name>
</gene>
<reference evidence="7" key="1">
    <citation type="journal article" date="2014" name="Int. J. Syst. Evol. Microbiol.">
        <title>Complete genome sequence of Corynebacterium casei LMG S-19264T (=DSM 44701T), isolated from a smear-ripened cheese.</title>
        <authorList>
            <consortium name="US DOE Joint Genome Institute (JGI-PGF)"/>
            <person name="Walter F."/>
            <person name="Albersmeier A."/>
            <person name="Kalinowski J."/>
            <person name="Ruckert C."/>
        </authorList>
    </citation>
    <scope>NUCLEOTIDE SEQUENCE</scope>
    <source>
        <strain evidence="7">JCM 4234</strain>
    </source>
</reference>
<evidence type="ECO:0000256" key="1">
    <source>
        <dbReference type="ARBA" id="ARBA00006432"/>
    </source>
</evidence>
<dbReference type="AlphaFoldDB" id="A0A918GLC7"/>
<comment type="similarity">
    <text evidence="1">Belongs to the ATP-dependent AMP-binding enzyme family.</text>
</comment>
<name>A0A918GLC7_STRGD</name>
<keyword evidence="8" id="KW-1185">Reference proteome</keyword>
<dbReference type="Pfam" id="PF13193">
    <property type="entry name" value="AMP-binding_C"/>
    <property type="match status" value="1"/>
</dbReference>
<evidence type="ECO:0000259" key="5">
    <source>
        <dbReference type="Pfam" id="PF00501"/>
    </source>
</evidence>
<evidence type="ECO:0000313" key="7">
    <source>
        <dbReference type="EMBL" id="GGS44293.1"/>
    </source>
</evidence>
<proteinExistence type="inferred from homology"/>
<evidence type="ECO:0000256" key="2">
    <source>
        <dbReference type="ARBA" id="ARBA00022598"/>
    </source>
</evidence>
<dbReference type="GO" id="GO:0005524">
    <property type="term" value="F:ATP binding"/>
    <property type="evidence" value="ECO:0007669"/>
    <property type="project" value="UniProtKB-KW"/>
</dbReference>
<organism evidence="7 8">
    <name type="scientific">Streptomyces griseoviridis</name>
    <dbReference type="NCBI Taxonomy" id="45398"/>
    <lineage>
        <taxon>Bacteria</taxon>
        <taxon>Bacillati</taxon>
        <taxon>Actinomycetota</taxon>
        <taxon>Actinomycetes</taxon>
        <taxon>Kitasatosporales</taxon>
        <taxon>Streptomycetaceae</taxon>
        <taxon>Streptomyces</taxon>
    </lineage>
</organism>
<evidence type="ECO:0000259" key="6">
    <source>
        <dbReference type="Pfam" id="PF13193"/>
    </source>
</evidence>
<keyword evidence="3" id="KW-0547">Nucleotide-binding</keyword>
<keyword evidence="2 7" id="KW-0436">Ligase</keyword>
<dbReference type="Gene3D" id="3.30.300.30">
    <property type="match status" value="1"/>
</dbReference>
<keyword evidence="4" id="KW-0067">ATP-binding</keyword>
<dbReference type="InterPro" id="IPR025110">
    <property type="entry name" value="AMP-bd_C"/>
</dbReference>
<dbReference type="PANTHER" id="PTHR43201:SF5">
    <property type="entry name" value="MEDIUM-CHAIN ACYL-COA LIGASE ACSF2, MITOCHONDRIAL"/>
    <property type="match status" value="1"/>
</dbReference>
<feature type="domain" description="AMP-dependent synthetase/ligase" evidence="5">
    <location>
        <begin position="32"/>
        <end position="399"/>
    </location>
</feature>
<evidence type="ECO:0000313" key="8">
    <source>
        <dbReference type="Proteomes" id="UP000653493"/>
    </source>
</evidence>
<dbReference type="FunFam" id="2.30.38.10:FF:000003">
    <property type="entry name" value="Vibriobactin-specific 2,3-dihydroxybenzoate-AMP ligase"/>
    <property type="match status" value="1"/>
</dbReference>
<feature type="domain" description="AMP-binding enzyme C-terminal" evidence="6">
    <location>
        <begin position="450"/>
        <end position="525"/>
    </location>
</feature>
<sequence length="540" mass="58719">MLEGCVDWPQETAERYRKLGLWQGRTLGGELRDWAGRHRDRVALVGGDRRLTYGELDAWVDRLARGLRARGIGRDDRVVVQLPNLVEFVALSFALYRVGALPVHALPAHRRSEVVHLCGHAEAVAYVVADRYHGFDYRPLAGEVKAAVPSLREVFVVGDPGPFTSFEALGAPDGEVAPALEEDGPGAGDVAFFLLSGGTTALPKLIPRTHDDYLYQVRAAAEICAVDRDCVYLAVLPLPFNFTWGCPGVIGVLAAGGAVVLATGTGPEECFELIEREGVTLTSVVPTIAHLWLDGVEWIDRDLSSLRTLQIGSAKLHPEVARRVEPAFGCSLQQVFGMAEGLLCLTREDYDTERTTTVQGSPISPEDELRVVDPQGRQVPPGTAGELLTRGPYTLRGYYRADEHNATAFDEDGFYRTGDLVRLTERGDVVVEGRVKDVIIRGGDKVSATEVERHVGAHERVQQAAVVPVPDPLLGERVCVCVIPEGEPPTLAELKAFLTGRGVADFKLPERLVLMDSFPLTGLGKVDKKRLRARTGGSEG</sequence>
<dbReference type="Pfam" id="PF00501">
    <property type="entry name" value="AMP-binding"/>
    <property type="match status" value="1"/>
</dbReference>
<dbReference type="GO" id="GO:0031956">
    <property type="term" value="F:medium-chain fatty acid-CoA ligase activity"/>
    <property type="evidence" value="ECO:0007669"/>
    <property type="project" value="TreeGrafter"/>
</dbReference>
<dbReference type="SUPFAM" id="SSF56801">
    <property type="entry name" value="Acetyl-CoA synthetase-like"/>
    <property type="match status" value="1"/>
</dbReference>
<protein>
    <submittedName>
        <fullName evidence="7">2,3-dihydroxybenzoate-AMP ligase</fullName>
    </submittedName>
</protein>
<comment type="caution">
    <text evidence="7">The sequence shown here is derived from an EMBL/GenBank/DDBJ whole genome shotgun (WGS) entry which is preliminary data.</text>
</comment>
<dbReference type="InterPro" id="IPR000873">
    <property type="entry name" value="AMP-dep_synth/lig_dom"/>
</dbReference>
<reference evidence="7" key="2">
    <citation type="submission" date="2020-09" db="EMBL/GenBank/DDBJ databases">
        <authorList>
            <person name="Sun Q."/>
            <person name="Ohkuma M."/>
        </authorList>
    </citation>
    <scope>NUCLEOTIDE SEQUENCE</scope>
    <source>
        <strain evidence="7">JCM 4234</strain>
    </source>
</reference>
<dbReference type="EMBL" id="BMSL01000009">
    <property type="protein sequence ID" value="GGS44293.1"/>
    <property type="molecule type" value="Genomic_DNA"/>
</dbReference>
<dbReference type="GO" id="GO:0006631">
    <property type="term" value="P:fatty acid metabolic process"/>
    <property type="evidence" value="ECO:0007669"/>
    <property type="project" value="TreeGrafter"/>
</dbReference>